<gene>
    <name evidence="6" type="ORF">GOP47_0019645</name>
</gene>
<keyword evidence="2" id="KW-0677">Repeat</keyword>
<dbReference type="InterPro" id="IPR033443">
    <property type="entry name" value="PROP1-like_PPR_dom"/>
</dbReference>
<comment type="caution">
    <text evidence="6">The sequence shown here is derived from an EMBL/GenBank/DDBJ whole genome shotgun (WGS) entry which is preliminary data.</text>
</comment>
<evidence type="ECO:0000256" key="1">
    <source>
        <dbReference type="ARBA" id="ARBA00007626"/>
    </source>
</evidence>
<evidence type="ECO:0000313" key="7">
    <source>
        <dbReference type="Proteomes" id="UP000886520"/>
    </source>
</evidence>
<dbReference type="AlphaFoldDB" id="A0A9D4UBW1"/>
<dbReference type="InterPro" id="IPR002885">
    <property type="entry name" value="PPR_rpt"/>
</dbReference>
<dbReference type="EMBL" id="JABFUD020000019">
    <property type="protein sequence ID" value="KAI5064950.1"/>
    <property type="molecule type" value="Genomic_DNA"/>
</dbReference>
<dbReference type="Pfam" id="PF01535">
    <property type="entry name" value="PPR"/>
    <property type="match status" value="1"/>
</dbReference>
<dbReference type="PANTHER" id="PTHR47447:SF17">
    <property type="entry name" value="OS12G0638900 PROTEIN"/>
    <property type="match status" value="1"/>
</dbReference>
<feature type="repeat" description="PPR" evidence="3">
    <location>
        <begin position="449"/>
        <end position="483"/>
    </location>
</feature>
<protein>
    <recommendedName>
        <fullName evidence="5">PROP1-like PPR domain-containing protein</fullName>
    </recommendedName>
</protein>
<feature type="region of interest" description="Disordered" evidence="4">
    <location>
        <begin position="158"/>
        <end position="181"/>
    </location>
</feature>
<evidence type="ECO:0000256" key="3">
    <source>
        <dbReference type="PROSITE-ProRule" id="PRU00708"/>
    </source>
</evidence>
<feature type="repeat" description="PPR" evidence="3">
    <location>
        <begin position="414"/>
        <end position="448"/>
    </location>
</feature>
<evidence type="ECO:0000313" key="6">
    <source>
        <dbReference type="EMBL" id="KAI5064950.1"/>
    </source>
</evidence>
<dbReference type="PROSITE" id="PS51375">
    <property type="entry name" value="PPR"/>
    <property type="match status" value="3"/>
</dbReference>
<dbReference type="Gene3D" id="1.25.40.10">
    <property type="entry name" value="Tetratricopeptide repeat domain"/>
    <property type="match status" value="3"/>
</dbReference>
<reference evidence="6" key="1">
    <citation type="submission" date="2021-01" db="EMBL/GenBank/DDBJ databases">
        <title>Adiantum capillus-veneris genome.</title>
        <authorList>
            <person name="Fang Y."/>
            <person name="Liao Q."/>
        </authorList>
    </citation>
    <scope>NUCLEOTIDE SEQUENCE</scope>
    <source>
        <strain evidence="6">H3</strain>
        <tissue evidence="6">Leaf</tissue>
    </source>
</reference>
<dbReference type="NCBIfam" id="TIGR00756">
    <property type="entry name" value="PPR"/>
    <property type="match status" value="3"/>
</dbReference>
<keyword evidence="7" id="KW-1185">Reference proteome</keyword>
<dbReference type="Pfam" id="PF13041">
    <property type="entry name" value="PPR_2"/>
    <property type="match status" value="1"/>
</dbReference>
<dbReference type="InterPro" id="IPR011990">
    <property type="entry name" value="TPR-like_helical_dom_sf"/>
</dbReference>
<organism evidence="6 7">
    <name type="scientific">Adiantum capillus-veneris</name>
    <name type="common">Maidenhair fern</name>
    <dbReference type="NCBI Taxonomy" id="13818"/>
    <lineage>
        <taxon>Eukaryota</taxon>
        <taxon>Viridiplantae</taxon>
        <taxon>Streptophyta</taxon>
        <taxon>Embryophyta</taxon>
        <taxon>Tracheophyta</taxon>
        <taxon>Polypodiopsida</taxon>
        <taxon>Polypodiidae</taxon>
        <taxon>Polypodiales</taxon>
        <taxon>Pteridineae</taxon>
        <taxon>Pteridaceae</taxon>
        <taxon>Vittarioideae</taxon>
        <taxon>Adiantum</taxon>
    </lineage>
</organism>
<sequence>MASMFGASIFCRSPTPACSQQYGSRNSFYPPQRMPFLKLSEAAPNSSWRLCLNLKAQVASVSETVETSVTSETSFTTAEVPARHSHLIPLISDLSEGAHLPSAVEPWLAKLSFYDWEALVLYVGSKDWAIAYRLVSYFKQKAPVLDVSVIWPQSTETMEADANEQGVPDEGESFPGSSAAVKDSDDKAVTLLTLKKSSPVNRLYICLAKAVSRSRKVLEMDQLHKQIKAEGIQLFPSFYNVVLNFYIAENLTEKISDLVLEMEKAGIYPSPFTYEKIAFMYMKKDPLDLTMPTNIMRDLMQKGLPVSESFFKNLLKAYWKSKDIDGVEEVFRAMQATGHTPDQKAIFKVMNCQKLAGNYERILELIEMMANLGLSPNMNVYDELIYAYCKAGLMDKAKECLSLYTTKLGKERPTLVAFNNLIHGYGKQGCHEEAMQAFEDIQSNNYRPDAVSYSSIIAALVNAGQLTKAAQLYRMMGRQGVKTKLHIYVTLIRGYAKADWTREGRKIVNQMRKYHEMTPEAWGPILRLFVDGHWYHRAALILAEMEAGELPLDAESCAALIRSFSILGDKPTPLSKAIEKSNLEICKLLTSLFLAHSDNISSVESTFEENVLPYLKKLEDIEHARAVYNAFMECFWRRGFKTLATRLLSSAREVYAQSTKPEVTGSEWVLDLRGLSVGGAKAALIEWLSRVVEGQGDQIDSMQVDALAESAEDPKKLEAAKMVIVTGNEFQLHVIQDHGVLKRSITDMLVDLNAPFAESPEDPKKLEAAAADVMKWATNDKVKELMDFTTKASL</sequence>
<evidence type="ECO:0000256" key="4">
    <source>
        <dbReference type="SAM" id="MobiDB-lite"/>
    </source>
</evidence>
<feature type="repeat" description="PPR" evidence="3">
    <location>
        <begin position="307"/>
        <end position="341"/>
    </location>
</feature>
<name>A0A9D4UBW1_ADICA</name>
<evidence type="ECO:0000256" key="2">
    <source>
        <dbReference type="ARBA" id="ARBA00022737"/>
    </source>
</evidence>
<evidence type="ECO:0000259" key="5">
    <source>
        <dbReference type="Pfam" id="PF17177"/>
    </source>
</evidence>
<dbReference type="Pfam" id="PF17177">
    <property type="entry name" value="PPR_long"/>
    <property type="match status" value="1"/>
</dbReference>
<feature type="compositionally biased region" description="Acidic residues" evidence="4">
    <location>
        <begin position="158"/>
        <end position="172"/>
    </location>
</feature>
<dbReference type="PANTHER" id="PTHR47447">
    <property type="entry name" value="OS03G0856100 PROTEIN"/>
    <property type="match status" value="1"/>
</dbReference>
<comment type="similarity">
    <text evidence="1">Belongs to the PPR family. P subfamily.</text>
</comment>
<proteinExistence type="inferred from homology"/>
<accession>A0A9D4UBW1</accession>
<dbReference type="OrthoDB" id="1675695at2759"/>
<feature type="domain" description="PROP1-like PPR" evidence="5">
    <location>
        <begin position="298"/>
        <end position="399"/>
    </location>
</feature>
<dbReference type="Proteomes" id="UP000886520">
    <property type="component" value="Chromosome 19"/>
</dbReference>
<dbReference type="SUPFAM" id="SSF81901">
    <property type="entry name" value="HCP-like"/>
    <property type="match status" value="1"/>
</dbReference>